<sequence length="136" mass="14653">MRFLKRASSRARHADDIPVDDEESDRGGYLIRAEAGAPAMLLTEPIRSMRSEEFPVSAPSPQALKPGAHCLLGGPGEPTCEVVQVSVAVPRRIRRGMFGTIASPHPAGTVVTLVSAEHIGDWSRWRGEDGVRQADA</sequence>
<feature type="compositionally biased region" description="Basic residues" evidence="1">
    <location>
        <begin position="1"/>
        <end position="11"/>
    </location>
</feature>
<gene>
    <name evidence="2" type="ORF">ACFQ5X_10405</name>
</gene>
<feature type="region of interest" description="Disordered" evidence="1">
    <location>
        <begin position="1"/>
        <end position="26"/>
    </location>
</feature>
<dbReference type="RefSeq" id="WP_381327938.1">
    <property type="nucleotide sequence ID" value="NZ_JBHTMM010000009.1"/>
</dbReference>
<dbReference type="Proteomes" id="UP001597058">
    <property type="component" value="Unassembled WGS sequence"/>
</dbReference>
<accession>A0ABW3X9D7</accession>
<comment type="caution">
    <text evidence="2">The sequence shown here is derived from an EMBL/GenBank/DDBJ whole genome shotgun (WGS) entry which is preliminary data.</text>
</comment>
<reference evidence="3" key="1">
    <citation type="journal article" date="2019" name="Int. J. Syst. Evol. Microbiol.">
        <title>The Global Catalogue of Microorganisms (GCM) 10K type strain sequencing project: providing services to taxonomists for standard genome sequencing and annotation.</title>
        <authorList>
            <consortium name="The Broad Institute Genomics Platform"/>
            <consortium name="The Broad Institute Genome Sequencing Center for Infectious Disease"/>
            <person name="Wu L."/>
            <person name="Ma J."/>
        </authorList>
    </citation>
    <scope>NUCLEOTIDE SEQUENCE [LARGE SCALE GENOMIC DNA]</scope>
    <source>
        <strain evidence="3">CGMCC 4.7020</strain>
    </source>
</reference>
<evidence type="ECO:0000256" key="1">
    <source>
        <dbReference type="SAM" id="MobiDB-lite"/>
    </source>
</evidence>
<name>A0ABW3X9D7_9ACTN</name>
<dbReference type="EMBL" id="JBHTMM010000009">
    <property type="protein sequence ID" value="MFD1306254.1"/>
    <property type="molecule type" value="Genomic_DNA"/>
</dbReference>
<keyword evidence="3" id="KW-1185">Reference proteome</keyword>
<evidence type="ECO:0000313" key="2">
    <source>
        <dbReference type="EMBL" id="MFD1306254.1"/>
    </source>
</evidence>
<proteinExistence type="predicted"/>
<evidence type="ECO:0000313" key="3">
    <source>
        <dbReference type="Proteomes" id="UP001597058"/>
    </source>
</evidence>
<protein>
    <submittedName>
        <fullName evidence="2">Uncharacterized protein</fullName>
    </submittedName>
</protein>
<organism evidence="2 3">
    <name type="scientific">Streptomyces kaempferi</name>
    <dbReference type="NCBI Taxonomy" id="333725"/>
    <lineage>
        <taxon>Bacteria</taxon>
        <taxon>Bacillati</taxon>
        <taxon>Actinomycetota</taxon>
        <taxon>Actinomycetes</taxon>
        <taxon>Kitasatosporales</taxon>
        <taxon>Streptomycetaceae</taxon>
        <taxon>Streptomyces</taxon>
    </lineage>
</organism>